<reference evidence="12 13" key="1">
    <citation type="journal article" date="2013" name="Curr. Biol.">
        <title>The Genome of the Foraminiferan Reticulomyxa filosa.</title>
        <authorList>
            <person name="Glockner G."/>
            <person name="Hulsmann N."/>
            <person name="Schleicher M."/>
            <person name="Noegel A.A."/>
            <person name="Eichinger L."/>
            <person name="Gallinger C."/>
            <person name="Pawlowski J."/>
            <person name="Sierra R."/>
            <person name="Euteneuer U."/>
            <person name="Pillet L."/>
            <person name="Moustafa A."/>
            <person name="Platzer M."/>
            <person name="Groth M."/>
            <person name="Szafranski K."/>
            <person name="Schliwa M."/>
        </authorList>
    </citation>
    <scope>NUCLEOTIDE SEQUENCE [LARGE SCALE GENOMIC DNA]</scope>
</reference>
<dbReference type="GO" id="GO:0005634">
    <property type="term" value="C:nucleus"/>
    <property type="evidence" value="ECO:0007669"/>
    <property type="project" value="TreeGrafter"/>
</dbReference>
<feature type="region of interest" description="Disordered" evidence="10">
    <location>
        <begin position="119"/>
        <end position="158"/>
    </location>
</feature>
<dbReference type="Proteomes" id="UP000023152">
    <property type="component" value="Unassembled WGS sequence"/>
</dbReference>
<accession>X6ND11</accession>
<dbReference type="InterPro" id="IPR050108">
    <property type="entry name" value="CDK"/>
</dbReference>
<organism evidence="12 13">
    <name type="scientific">Reticulomyxa filosa</name>
    <dbReference type="NCBI Taxonomy" id="46433"/>
    <lineage>
        <taxon>Eukaryota</taxon>
        <taxon>Sar</taxon>
        <taxon>Rhizaria</taxon>
        <taxon>Retaria</taxon>
        <taxon>Foraminifera</taxon>
        <taxon>Monothalamids</taxon>
        <taxon>Reticulomyxidae</taxon>
        <taxon>Reticulomyxa</taxon>
    </lineage>
</organism>
<keyword evidence="4" id="KW-0418">Kinase</keyword>
<evidence type="ECO:0000256" key="4">
    <source>
        <dbReference type="ARBA" id="ARBA00022777"/>
    </source>
</evidence>
<evidence type="ECO:0000256" key="1">
    <source>
        <dbReference type="ARBA" id="ARBA00022527"/>
    </source>
</evidence>
<evidence type="ECO:0000256" key="6">
    <source>
        <dbReference type="ARBA" id="ARBA00038543"/>
    </source>
</evidence>
<evidence type="ECO:0000256" key="10">
    <source>
        <dbReference type="SAM" id="MobiDB-lite"/>
    </source>
</evidence>
<dbReference type="Gene3D" id="1.10.510.10">
    <property type="entry name" value="Transferase(Phosphotransferase) domain 1"/>
    <property type="match status" value="1"/>
</dbReference>
<dbReference type="AlphaFoldDB" id="X6ND11"/>
<evidence type="ECO:0000259" key="11">
    <source>
        <dbReference type="PROSITE" id="PS50011"/>
    </source>
</evidence>
<dbReference type="InterPro" id="IPR011009">
    <property type="entry name" value="Kinase-like_dom_sf"/>
</dbReference>
<comment type="subunit">
    <text evidence="6">May form a complex composed of at least the catalytic subunit CRK2 and a cyclin.</text>
</comment>
<dbReference type="Pfam" id="PF00069">
    <property type="entry name" value="Pkinase"/>
    <property type="match status" value="1"/>
</dbReference>
<evidence type="ECO:0000313" key="12">
    <source>
        <dbReference type="EMBL" id="ETO24215.1"/>
    </source>
</evidence>
<keyword evidence="1" id="KW-0723">Serine/threonine-protein kinase</keyword>
<evidence type="ECO:0000256" key="7">
    <source>
        <dbReference type="ARBA" id="ARBA00039612"/>
    </source>
</evidence>
<dbReference type="GO" id="GO:0004674">
    <property type="term" value="F:protein serine/threonine kinase activity"/>
    <property type="evidence" value="ECO:0007669"/>
    <property type="project" value="UniProtKB-KW"/>
</dbReference>
<dbReference type="SUPFAM" id="SSF56112">
    <property type="entry name" value="Protein kinase-like (PK-like)"/>
    <property type="match status" value="1"/>
</dbReference>
<feature type="compositionally biased region" description="Basic and acidic residues" evidence="10">
    <location>
        <begin position="137"/>
        <end position="158"/>
    </location>
</feature>
<evidence type="ECO:0000256" key="9">
    <source>
        <dbReference type="ARBA" id="ARBA00042858"/>
    </source>
</evidence>
<proteinExistence type="predicted"/>
<evidence type="ECO:0000256" key="2">
    <source>
        <dbReference type="ARBA" id="ARBA00022679"/>
    </source>
</evidence>
<keyword evidence="3" id="KW-0547">Nucleotide-binding</keyword>
<dbReference type="PANTHER" id="PTHR24056:SF107">
    <property type="entry name" value="CYCLIN-DEPENDENT KINASE 11A-RELATED"/>
    <property type="match status" value="1"/>
</dbReference>
<keyword evidence="5" id="KW-0067">ATP-binding</keyword>
<dbReference type="GO" id="GO:0007346">
    <property type="term" value="P:regulation of mitotic cell cycle"/>
    <property type="evidence" value="ECO:0007669"/>
    <property type="project" value="TreeGrafter"/>
</dbReference>
<dbReference type="PANTHER" id="PTHR24056">
    <property type="entry name" value="CELL DIVISION PROTEIN KINASE"/>
    <property type="match status" value="1"/>
</dbReference>
<protein>
    <recommendedName>
        <fullName evidence="7">Cyclin-dependent kinase 2 homolog</fullName>
    </recommendedName>
    <alternativeName>
        <fullName evidence="8">Cell division control protein 2 homolog</fullName>
    </alternativeName>
    <alternativeName>
        <fullName evidence="9">cdc2-related kinase 2</fullName>
    </alternativeName>
</protein>
<keyword evidence="2" id="KW-0808">Transferase</keyword>
<name>X6ND11_RETFI</name>
<keyword evidence="13" id="KW-1185">Reference proteome</keyword>
<evidence type="ECO:0000256" key="3">
    <source>
        <dbReference type="ARBA" id="ARBA00022741"/>
    </source>
</evidence>
<sequence>MARRYGLPLKPYTNLVVTLWYRAPELLMGTDIYGPPIDIWSVGCICAELLTGQVLFQGEGEFKQIELIFECLGTPNDEIWSDYSKLPHAKRFHWKNYSGQLHQRFPVGTPLPLHYAHKNKHAAAPQRGDNDSQTTDNHVDTKTENKSEEKNGIDAEKEKTEGPILSLKGFEMLQQLLCYDPSKRLTATAALKHEWFTEEPKMAETWEMPKFEEGHISIQTENRPQPFPFIVIKHFFPSLPPSLNCCNRFFLTRFSNSLLLFASLQRSLITISTNLSTFVSISTLSYHFICYYIENKKDNEEKKCSRTSFNLLINFNF</sequence>
<dbReference type="GO" id="GO:0005524">
    <property type="term" value="F:ATP binding"/>
    <property type="evidence" value="ECO:0007669"/>
    <property type="project" value="UniProtKB-KW"/>
</dbReference>
<dbReference type="PROSITE" id="PS50011">
    <property type="entry name" value="PROTEIN_KINASE_DOM"/>
    <property type="match status" value="1"/>
</dbReference>
<dbReference type="SMART" id="SM00220">
    <property type="entry name" value="S_TKc"/>
    <property type="match status" value="1"/>
</dbReference>
<comment type="caution">
    <text evidence="12">The sequence shown here is derived from an EMBL/GenBank/DDBJ whole genome shotgun (WGS) entry which is preliminary data.</text>
</comment>
<feature type="domain" description="Protein kinase" evidence="11">
    <location>
        <begin position="1"/>
        <end position="196"/>
    </location>
</feature>
<evidence type="ECO:0000313" key="13">
    <source>
        <dbReference type="Proteomes" id="UP000023152"/>
    </source>
</evidence>
<dbReference type="EMBL" id="ASPP01009362">
    <property type="protein sequence ID" value="ETO24215.1"/>
    <property type="molecule type" value="Genomic_DNA"/>
</dbReference>
<evidence type="ECO:0000256" key="8">
    <source>
        <dbReference type="ARBA" id="ARBA00041902"/>
    </source>
</evidence>
<gene>
    <name evidence="12" type="ORF">RFI_12945</name>
</gene>
<evidence type="ECO:0000256" key="5">
    <source>
        <dbReference type="ARBA" id="ARBA00022840"/>
    </source>
</evidence>
<dbReference type="OrthoDB" id="329701at2759"/>
<dbReference type="InterPro" id="IPR000719">
    <property type="entry name" value="Prot_kinase_dom"/>
</dbReference>